<dbReference type="Proteomes" id="UP001154282">
    <property type="component" value="Unassembled WGS sequence"/>
</dbReference>
<comment type="caution">
    <text evidence="2">The sequence shown here is derived from an EMBL/GenBank/DDBJ whole genome shotgun (WGS) entry which is preliminary data.</text>
</comment>
<dbReference type="EMBL" id="CAMGYJ010000002">
    <property type="protein sequence ID" value="CAI0379797.1"/>
    <property type="molecule type" value="Genomic_DNA"/>
</dbReference>
<organism evidence="2 3">
    <name type="scientific">Linum tenue</name>
    <dbReference type="NCBI Taxonomy" id="586396"/>
    <lineage>
        <taxon>Eukaryota</taxon>
        <taxon>Viridiplantae</taxon>
        <taxon>Streptophyta</taxon>
        <taxon>Embryophyta</taxon>
        <taxon>Tracheophyta</taxon>
        <taxon>Spermatophyta</taxon>
        <taxon>Magnoliopsida</taxon>
        <taxon>eudicotyledons</taxon>
        <taxon>Gunneridae</taxon>
        <taxon>Pentapetalae</taxon>
        <taxon>rosids</taxon>
        <taxon>fabids</taxon>
        <taxon>Malpighiales</taxon>
        <taxon>Linaceae</taxon>
        <taxon>Linum</taxon>
    </lineage>
</organism>
<accession>A0AAV0H3F2</accession>
<proteinExistence type="predicted"/>
<sequence length="76" mass="8036">FCFLSFLQVCLNRASLDVVVGKFRCNVNVSVGSMIEALIIFSSDLVQVVAKGVLQPADGVNGNVTDYNVQAAVTNG</sequence>
<evidence type="ECO:0000313" key="3">
    <source>
        <dbReference type="Proteomes" id="UP001154282"/>
    </source>
</evidence>
<feature type="chain" id="PRO_5043482743" evidence="1">
    <location>
        <begin position="17"/>
        <end position="76"/>
    </location>
</feature>
<keyword evidence="3" id="KW-1185">Reference proteome</keyword>
<protein>
    <submittedName>
        <fullName evidence="2">Uncharacterized protein</fullName>
    </submittedName>
</protein>
<gene>
    <name evidence="2" type="ORF">LITE_LOCUS2402</name>
</gene>
<feature type="non-terminal residue" evidence="2">
    <location>
        <position position="1"/>
    </location>
</feature>
<dbReference type="AlphaFoldDB" id="A0AAV0H3F2"/>
<name>A0AAV0H3F2_9ROSI</name>
<feature type="signal peptide" evidence="1">
    <location>
        <begin position="1"/>
        <end position="16"/>
    </location>
</feature>
<reference evidence="2" key="1">
    <citation type="submission" date="2022-08" db="EMBL/GenBank/DDBJ databases">
        <authorList>
            <person name="Gutierrez-Valencia J."/>
        </authorList>
    </citation>
    <scope>NUCLEOTIDE SEQUENCE</scope>
</reference>
<keyword evidence="1" id="KW-0732">Signal</keyword>
<evidence type="ECO:0000313" key="2">
    <source>
        <dbReference type="EMBL" id="CAI0379797.1"/>
    </source>
</evidence>
<evidence type="ECO:0000256" key="1">
    <source>
        <dbReference type="SAM" id="SignalP"/>
    </source>
</evidence>